<proteinExistence type="predicted"/>
<evidence type="ECO:0000313" key="2">
    <source>
        <dbReference type="EMBL" id="APX41101.1"/>
    </source>
</evidence>
<keyword evidence="1" id="KW-0812">Transmembrane</keyword>
<keyword evidence="1" id="KW-1133">Transmembrane helix</keyword>
<accession>A0A1P8NNJ6</accession>
<keyword evidence="1" id="KW-0472">Membrane</keyword>
<dbReference type="RefSeq" id="YP_009348148.1">
    <property type="nucleotide sequence ID" value="NC_033903.1"/>
</dbReference>
<feature type="transmembrane region" description="Helical" evidence="1">
    <location>
        <begin position="34"/>
        <end position="55"/>
    </location>
</feature>
<dbReference type="EMBL" id="KY007042">
    <property type="protein sequence ID" value="APX41101.1"/>
    <property type="molecule type" value="Genomic_DNA"/>
</dbReference>
<dbReference type="AlphaFoldDB" id="A0A1P8NNJ6"/>
<name>A0A1P8NNJ6_HERCO</name>
<feature type="transmembrane region" description="Helical" evidence="1">
    <location>
        <begin position="61"/>
        <end position="80"/>
    </location>
</feature>
<evidence type="ECO:0000256" key="1">
    <source>
        <dbReference type="SAM" id="Phobius"/>
    </source>
</evidence>
<dbReference type="GeneID" id="31078716"/>
<sequence length="213" mass="24548">MENKNLKSKIWSAIKFTWNLDSVPPHISKLDNNIYIKIFKFIGGICMFVIISGLGLKLERILFYIIFFISILYILYRLIYTFYVIKQYIYNLCSGKFSVRNSPLDSFSTIIRITLNGIKSMSKVTVGTGMGYALCHELDELLEKEGKETYFVPGMKKVITSTGLEEQIKNVLSRIGLEDRVNKTNPTSLKKFLENLSTEDKQKIETEYGMKMS</sequence>
<organism evidence="2">
    <name type="scientific">Hericium coralloides</name>
    <name type="common">Coral tooth fungus</name>
    <name type="synonym">Hericium ramosum</name>
    <dbReference type="NCBI Taxonomy" id="100756"/>
    <lineage>
        <taxon>Eukaryota</taxon>
        <taxon>Fungi</taxon>
        <taxon>Dikarya</taxon>
        <taxon>Basidiomycota</taxon>
        <taxon>Agaricomycotina</taxon>
        <taxon>Agaricomycetes</taxon>
        <taxon>Russulales</taxon>
        <taxon>Hericiaceae</taxon>
        <taxon>Hericium</taxon>
    </lineage>
</organism>
<keyword evidence="2" id="KW-0496">Mitochondrion</keyword>
<reference evidence="2" key="1">
    <citation type="submission" date="2016-10" db="EMBL/GenBank/DDBJ databases">
        <authorList>
            <person name="de Groot N.N."/>
        </authorList>
    </citation>
    <scope>NUCLEOTIDE SEQUENCE</scope>
    <source>
        <strain evidence="2">Tvtc0002</strain>
    </source>
</reference>
<geneLocation type="mitochondrion" evidence="2"/>
<gene>
    <name evidence="2" type="primary">orf213</name>
</gene>
<protein>
    <submittedName>
        <fullName evidence="2">Uncharacterized protein</fullName>
    </submittedName>
</protein>